<protein>
    <submittedName>
        <fullName evidence="1">Uncharacterized protein</fullName>
    </submittedName>
</protein>
<dbReference type="InParanoid" id="K1R804"/>
<organism evidence="1">
    <name type="scientific">Magallana gigas</name>
    <name type="common">Pacific oyster</name>
    <name type="synonym">Crassostrea gigas</name>
    <dbReference type="NCBI Taxonomy" id="29159"/>
    <lineage>
        <taxon>Eukaryota</taxon>
        <taxon>Metazoa</taxon>
        <taxon>Spiralia</taxon>
        <taxon>Lophotrochozoa</taxon>
        <taxon>Mollusca</taxon>
        <taxon>Bivalvia</taxon>
        <taxon>Autobranchia</taxon>
        <taxon>Pteriomorphia</taxon>
        <taxon>Ostreida</taxon>
        <taxon>Ostreoidea</taxon>
        <taxon>Ostreidae</taxon>
        <taxon>Magallana</taxon>
    </lineage>
</organism>
<sequence>MDTKTVILLMGLGVLEVMLIVIGALAVRRHRRRGKWKTIEKTDDQERTQNNYKETNVYDEIAIDDIGQTDYESPYKELPEGSRCCFAEDQGIKLYERESIT</sequence>
<dbReference type="EMBL" id="JH818024">
    <property type="protein sequence ID" value="EKC39789.1"/>
    <property type="molecule type" value="Genomic_DNA"/>
</dbReference>
<accession>K1R804</accession>
<evidence type="ECO:0000313" key="1">
    <source>
        <dbReference type="EMBL" id="EKC39789.1"/>
    </source>
</evidence>
<proteinExistence type="predicted"/>
<gene>
    <name evidence="1" type="ORF">CGI_10025342</name>
</gene>
<name>K1R804_MAGGI</name>
<reference evidence="1" key="1">
    <citation type="journal article" date="2012" name="Nature">
        <title>The oyster genome reveals stress adaptation and complexity of shell formation.</title>
        <authorList>
            <person name="Zhang G."/>
            <person name="Fang X."/>
            <person name="Guo X."/>
            <person name="Li L."/>
            <person name="Luo R."/>
            <person name="Xu F."/>
            <person name="Yang P."/>
            <person name="Zhang L."/>
            <person name="Wang X."/>
            <person name="Qi H."/>
            <person name="Xiong Z."/>
            <person name="Que H."/>
            <person name="Xie Y."/>
            <person name="Holland P.W."/>
            <person name="Paps J."/>
            <person name="Zhu Y."/>
            <person name="Wu F."/>
            <person name="Chen Y."/>
            <person name="Wang J."/>
            <person name="Peng C."/>
            <person name="Meng J."/>
            <person name="Yang L."/>
            <person name="Liu J."/>
            <person name="Wen B."/>
            <person name="Zhang N."/>
            <person name="Huang Z."/>
            <person name="Zhu Q."/>
            <person name="Feng Y."/>
            <person name="Mount A."/>
            <person name="Hedgecock D."/>
            <person name="Xu Z."/>
            <person name="Liu Y."/>
            <person name="Domazet-Loso T."/>
            <person name="Du Y."/>
            <person name="Sun X."/>
            <person name="Zhang S."/>
            <person name="Liu B."/>
            <person name="Cheng P."/>
            <person name="Jiang X."/>
            <person name="Li J."/>
            <person name="Fan D."/>
            <person name="Wang W."/>
            <person name="Fu W."/>
            <person name="Wang T."/>
            <person name="Wang B."/>
            <person name="Zhang J."/>
            <person name="Peng Z."/>
            <person name="Li Y."/>
            <person name="Li N."/>
            <person name="Wang J."/>
            <person name="Chen M."/>
            <person name="He Y."/>
            <person name="Tan F."/>
            <person name="Song X."/>
            <person name="Zheng Q."/>
            <person name="Huang R."/>
            <person name="Yang H."/>
            <person name="Du X."/>
            <person name="Chen L."/>
            <person name="Yang M."/>
            <person name="Gaffney P.M."/>
            <person name="Wang S."/>
            <person name="Luo L."/>
            <person name="She Z."/>
            <person name="Ming Y."/>
            <person name="Huang W."/>
            <person name="Zhang S."/>
            <person name="Huang B."/>
            <person name="Zhang Y."/>
            <person name="Qu T."/>
            <person name="Ni P."/>
            <person name="Miao G."/>
            <person name="Wang J."/>
            <person name="Wang Q."/>
            <person name="Steinberg C.E."/>
            <person name="Wang H."/>
            <person name="Li N."/>
            <person name="Qian L."/>
            <person name="Zhang G."/>
            <person name="Li Y."/>
            <person name="Yang H."/>
            <person name="Liu X."/>
            <person name="Wang J."/>
            <person name="Yin Y."/>
            <person name="Wang J."/>
        </authorList>
    </citation>
    <scope>NUCLEOTIDE SEQUENCE [LARGE SCALE GENOMIC DNA]</scope>
    <source>
        <strain evidence="1">05x7-T-G4-1.051#20</strain>
    </source>
</reference>
<dbReference type="AlphaFoldDB" id="K1R804"/>
<dbReference type="HOGENOM" id="CLU_2294344_0_0_1"/>